<dbReference type="SUPFAM" id="SSF56112">
    <property type="entry name" value="Protein kinase-like (PK-like)"/>
    <property type="match status" value="1"/>
</dbReference>
<dbReference type="PROSITE" id="PS50835">
    <property type="entry name" value="IG_LIKE"/>
    <property type="match status" value="2"/>
</dbReference>
<evidence type="ECO:0000256" key="4">
    <source>
        <dbReference type="ARBA" id="ARBA00023180"/>
    </source>
</evidence>
<evidence type="ECO:0000259" key="9">
    <source>
        <dbReference type="PROSITE" id="PS50835"/>
    </source>
</evidence>
<protein>
    <submittedName>
        <fullName evidence="11">Tyrosine-protein kinase receptor UFO</fullName>
    </submittedName>
</protein>
<keyword evidence="11" id="KW-0808">Transferase</keyword>
<dbReference type="EMBL" id="JAOPHQ010004596">
    <property type="protein sequence ID" value="KAK0138583.1"/>
    <property type="molecule type" value="Genomic_DNA"/>
</dbReference>
<dbReference type="Gene3D" id="3.30.200.20">
    <property type="entry name" value="Phosphorylase Kinase, domain 1"/>
    <property type="match status" value="1"/>
</dbReference>
<dbReference type="Pfam" id="PF00041">
    <property type="entry name" value="fn3"/>
    <property type="match status" value="2"/>
</dbReference>
<dbReference type="PANTHER" id="PTHR13817">
    <property type="entry name" value="TITIN"/>
    <property type="match status" value="1"/>
</dbReference>
<dbReference type="InterPro" id="IPR003598">
    <property type="entry name" value="Ig_sub2"/>
</dbReference>
<feature type="domain" description="Ig-like" evidence="9">
    <location>
        <begin position="207"/>
        <end position="292"/>
    </location>
</feature>
<evidence type="ECO:0000256" key="3">
    <source>
        <dbReference type="ARBA" id="ARBA00022737"/>
    </source>
</evidence>
<evidence type="ECO:0000256" key="2">
    <source>
        <dbReference type="ARBA" id="ARBA00006692"/>
    </source>
</evidence>
<dbReference type="InterPro" id="IPR003961">
    <property type="entry name" value="FN3_dom"/>
</dbReference>
<dbReference type="Gene3D" id="2.60.40.10">
    <property type="entry name" value="Immunoglobulins"/>
    <property type="match status" value="4"/>
</dbReference>
<dbReference type="InterPro" id="IPR003599">
    <property type="entry name" value="Ig_sub"/>
</dbReference>
<evidence type="ECO:0000256" key="6">
    <source>
        <dbReference type="SAM" id="MobiDB-lite"/>
    </source>
</evidence>
<comment type="caution">
    <text evidence="11">The sequence shown here is derived from an EMBL/GenBank/DDBJ whole genome shotgun (WGS) entry which is preliminary data.</text>
</comment>
<feature type="transmembrane region" description="Helical" evidence="7">
    <location>
        <begin position="507"/>
        <end position="529"/>
    </location>
</feature>
<feature type="domain" description="Ig-like" evidence="9">
    <location>
        <begin position="102"/>
        <end position="202"/>
    </location>
</feature>
<dbReference type="GO" id="GO:0016020">
    <property type="term" value="C:membrane"/>
    <property type="evidence" value="ECO:0007669"/>
    <property type="project" value="UniProtKB-SubCell"/>
</dbReference>
<keyword evidence="3" id="KW-0677">Repeat</keyword>
<dbReference type="InterPro" id="IPR036116">
    <property type="entry name" value="FN3_sf"/>
</dbReference>
<dbReference type="InterPro" id="IPR001245">
    <property type="entry name" value="Ser-Thr/Tyr_kinase_cat_dom"/>
</dbReference>
<name>A0AA47ME20_MERPO</name>
<evidence type="ECO:0000313" key="11">
    <source>
        <dbReference type="EMBL" id="KAK0138583.1"/>
    </source>
</evidence>
<dbReference type="InterPro" id="IPR000719">
    <property type="entry name" value="Prot_kinase_dom"/>
</dbReference>
<keyword evidence="12" id="KW-1185">Reference proteome</keyword>
<dbReference type="GO" id="GO:0004672">
    <property type="term" value="F:protein kinase activity"/>
    <property type="evidence" value="ECO:0007669"/>
    <property type="project" value="InterPro"/>
</dbReference>
<evidence type="ECO:0000256" key="7">
    <source>
        <dbReference type="SAM" id="Phobius"/>
    </source>
</evidence>
<dbReference type="SMART" id="SM00408">
    <property type="entry name" value="IGc2"/>
    <property type="match status" value="2"/>
</dbReference>
<comment type="similarity">
    <text evidence="2">Belongs to the protein kinase superfamily. CAMK Ser/Thr protein kinase family.</text>
</comment>
<sequence>MEEAGATKCEEMNGMKGKQNVEGEGSEQRPALSYVALKAREIKRGCENGVGRGGPECGGPFLKTQSPLESQQEFKVRRSEYLSVRDTERTDLWLVVNHNKRPAELEFVRSPATVISSLGKPVRMTCSLQGRGGDPPDVLWLRDGRPLELADTNQNQIPLDTDSWMVYSTLRIEKVRLPDMGSYRCAVQSEGHNTMSKPGNIQLEGLPHFSVEPHHMSVVANVSIQLQCVAHGPPEPVRVIWLRDGAPLNTLKESVALSPSTLNLTGLNRTSTFSCEAHNNKGVATSGSGTITVLPSAPQRLRVEESTQTSLTVSWLPGFGGDYPIIRCSVQAKHSGEPDSDPGDLVHNQNVHIPPASHRIEGLEPHSLYSVRVACHSSQGPSAWSPWLDMKTKEGVPDSAPVNVSATLNGTEVLVQWEEPAGKLNGDLQGYMLEYSTPNTEKTAVDTGLNAELSLNLSTPLSNMTFRVCAYTRAGQGPWTPMDTLILKWRSRGPEACPQPPAFSWHWWYVVMAIAGVVAMAVLMAVYVAKLRRKETRFGEAFEPMMESGELVVRYRARRTYSRRTTEATCKLSMHAPDELQSSLQATQEACETLFVVFVVFSGEFGSVMEGLLTQEESVLKVAVKTMKIAICTRSEMEDFLREAACMKEFDHPNVMRLLVPHTVLPATP</sequence>
<dbReference type="Pfam" id="PF07714">
    <property type="entry name" value="PK_Tyr_Ser-Thr"/>
    <property type="match status" value="1"/>
</dbReference>
<comment type="subcellular location">
    <subcellularLocation>
        <location evidence="1">Membrane</location>
        <topology evidence="1">Single-pass type I membrane protein</topology>
    </subcellularLocation>
</comment>
<dbReference type="InterPro" id="IPR007110">
    <property type="entry name" value="Ig-like_dom"/>
</dbReference>
<dbReference type="InterPro" id="IPR050964">
    <property type="entry name" value="Striated_Muscle_Regulatory"/>
</dbReference>
<evidence type="ECO:0000256" key="5">
    <source>
        <dbReference type="ARBA" id="ARBA00023319"/>
    </source>
</evidence>
<keyword evidence="7" id="KW-0472">Membrane</keyword>
<keyword evidence="11" id="KW-0675">Receptor</keyword>
<feature type="domain" description="Fibronectin type-III" evidence="10">
    <location>
        <begin position="400"/>
        <end position="490"/>
    </location>
</feature>
<gene>
    <name evidence="11" type="primary">Axl</name>
    <name evidence="11" type="ORF">N1851_024895</name>
</gene>
<dbReference type="Proteomes" id="UP001174136">
    <property type="component" value="Unassembled WGS sequence"/>
</dbReference>
<dbReference type="PROSITE" id="PS50011">
    <property type="entry name" value="PROTEIN_KINASE_DOM"/>
    <property type="match status" value="1"/>
</dbReference>
<feature type="domain" description="Fibronectin type-III" evidence="10">
    <location>
        <begin position="297"/>
        <end position="395"/>
    </location>
</feature>
<keyword evidence="4" id="KW-0325">Glycoprotein</keyword>
<accession>A0AA47ME20</accession>
<dbReference type="PANTHER" id="PTHR13817:SF166">
    <property type="entry name" value="NEURONAL IGCAM-RELATED"/>
    <property type="match status" value="1"/>
</dbReference>
<dbReference type="GO" id="GO:0005524">
    <property type="term" value="F:ATP binding"/>
    <property type="evidence" value="ECO:0007669"/>
    <property type="project" value="InterPro"/>
</dbReference>
<dbReference type="CDD" id="cd00063">
    <property type="entry name" value="FN3"/>
    <property type="match status" value="2"/>
</dbReference>
<dbReference type="InterPro" id="IPR013783">
    <property type="entry name" value="Ig-like_fold"/>
</dbReference>
<dbReference type="SUPFAM" id="SSF48726">
    <property type="entry name" value="Immunoglobulin"/>
    <property type="match status" value="2"/>
</dbReference>
<dbReference type="Pfam" id="PF13927">
    <property type="entry name" value="Ig_3"/>
    <property type="match status" value="2"/>
</dbReference>
<dbReference type="AlphaFoldDB" id="A0AA47ME20"/>
<organism evidence="11 12">
    <name type="scientific">Merluccius polli</name>
    <name type="common">Benguela hake</name>
    <name type="synonym">Merluccius cadenati</name>
    <dbReference type="NCBI Taxonomy" id="89951"/>
    <lineage>
        <taxon>Eukaryota</taxon>
        <taxon>Metazoa</taxon>
        <taxon>Chordata</taxon>
        <taxon>Craniata</taxon>
        <taxon>Vertebrata</taxon>
        <taxon>Euteleostomi</taxon>
        <taxon>Actinopterygii</taxon>
        <taxon>Neopterygii</taxon>
        <taxon>Teleostei</taxon>
        <taxon>Neoteleostei</taxon>
        <taxon>Acanthomorphata</taxon>
        <taxon>Zeiogadaria</taxon>
        <taxon>Gadariae</taxon>
        <taxon>Gadiformes</taxon>
        <taxon>Gadoidei</taxon>
        <taxon>Merlucciidae</taxon>
        <taxon>Merluccius</taxon>
    </lineage>
</organism>
<feature type="region of interest" description="Disordered" evidence="6">
    <location>
        <begin position="1"/>
        <end position="30"/>
    </location>
</feature>
<dbReference type="SUPFAM" id="SSF49265">
    <property type="entry name" value="Fibronectin type III"/>
    <property type="match status" value="1"/>
</dbReference>
<evidence type="ECO:0000256" key="1">
    <source>
        <dbReference type="ARBA" id="ARBA00004479"/>
    </source>
</evidence>
<dbReference type="SMART" id="SM00409">
    <property type="entry name" value="IG"/>
    <property type="match status" value="2"/>
</dbReference>
<reference evidence="11" key="1">
    <citation type="journal article" date="2023" name="Front. Mar. Sci.">
        <title>A new Merluccius polli reference genome to investigate the effects of global change in West African waters.</title>
        <authorList>
            <person name="Mateo J.L."/>
            <person name="Blanco-Fernandez C."/>
            <person name="Garcia-Vazquez E."/>
            <person name="Machado-Schiaffino G."/>
        </authorList>
    </citation>
    <scope>NUCLEOTIDE SEQUENCE</scope>
    <source>
        <strain evidence="11">C29</strain>
        <tissue evidence="11">Fin</tissue>
    </source>
</reference>
<evidence type="ECO:0000259" key="10">
    <source>
        <dbReference type="PROSITE" id="PS50853"/>
    </source>
</evidence>
<keyword evidence="11" id="KW-0418">Kinase</keyword>
<dbReference type="SMART" id="SM00060">
    <property type="entry name" value="FN3"/>
    <property type="match status" value="2"/>
</dbReference>
<dbReference type="InterPro" id="IPR011009">
    <property type="entry name" value="Kinase-like_dom_sf"/>
</dbReference>
<dbReference type="InterPro" id="IPR036179">
    <property type="entry name" value="Ig-like_dom_sf"/>
</dbReference>
<keyword evidence="7" id="KW-1133">Transmembrane helix</keyword>
<dbReference type="PROSITE" id="PS50853">
    <property type="entry name" value="FN3"/>
    <property type="match status" value="2"/>
</dbReference>
<evidence type="ECO:0000259" key="8">
    <source>
        <dbReference type="PROSITE" id="PS50011"/>
    </source>
</evidence>
<dbReference type="FunFam" id="2.60.40.10:FF:000662">
    <property type="entry name" value="Tyrosine-protein kinase receptor UFO"/>
    <property type="match status" value="1"/>
</dbReference>
<keyword evidence="7" id="KW-0812">Transmembrane</keyword>
<feature type="domain" description="Protein kinase" evidence="8">
    <location>
        <begin position="594"/>
        <end position="669"/>
    </location>
</feature>
<keyword evidence="5" id="KW-0393">Immunoglobulin domain</keyword>
<evidence type="ECO:0000313" key="12">
    <source>
        <dbReference type="Proteomes" id="UP001174136"/>
    </source>
</evidence>
<proteinExistence type="inferred from homology"/>